<proteinExistence type="predicted"/>
<evidence type="ECO:0000313" key="2">
    <source>
        <dbReference type="Proteomes" id="UP000183107"/>
    </source>
</evidence>
<dbReference type="EMBL" id="FOVJ01000001">
    <property type="protein sequence ID" value="SFN32572.1"/>
    <property type="molecule type" value="Genomic_DNA"/>
</dbReference>
<keyword evidence="2" id="KW-1185">Reference proteome</keyword>
<protein>
    <submittedName>
        <fullName evidence="1">Uncharacterized protein</fullName>
    </submittedName>
</protein>
<gene>
    <name evidence="1" type="ORF">SAMN05216386_0487</name>
</gene>
<dbReference type="Proteomes" id="UP000183107">
    <property type="component" value="Unassembled WGS sequence"/>
</dbReference>
<name>A0A1I4Y3C6_9PROT</name>
<reference evidence="2" key="1">
    <citation type="submission" date="2016-10" db="EMBL/GenBank/DDBJ databases">
        <authorList>
            <person name="Varghese N."/>
        </authorList>
    </citation>
    <scope>NUCLEOTIDE SEQUENCE [LARGE SCALE GENOMIC DNA]</scope>
    <source>
        <strain evidence="2">Nsp8</strain>
    </source>
</reference>
<dbReference type="AlphaFoldDB" id="A0A1I4Y3C6"/>
<organism evidence="1 2">
    <name type="scientific">Nitrosospira briensis</name>
    <dbReference type="NCBI Taxonomy" id="35799"/>
    <lineage>
        <taxon>Bacteria</taxon>
        <taxon>Pseudomonadati</taxon>
        <taxon>Pseudomonadota</taxon>
        <taxon>Betaproteobacteria</taxon>
        <taxon>Nitrosomonadales</taxon>
        <taxon>Nitrosomonadaceae</taxon>
        <taxon>Nitrosospira</taxon>
    </lineage>
</organism>
<evidence type="ECO:0000313" key="1">
    <source>
        <dbReference type="EMBL" id="SFN32572.1"/>
    </source>
</evidence>
<dbReference type="RefSeq" id="WP_074794155.1">
    <property type="nucleotide sequence ID" value="NZ_FOVJ01000001.1"/>
</dbReference>
<accession>A0A1I4Y3C6</accession>
<sequence>METKTGISPSPNPSANVVRVSLPADVHNDLKKFQQIQQDILGKLGCMACCSGWDIRFTVQKQFVVDNALTVKEIVAE</sequence>
<dbReference type="OrthoDB" id="9785840at2"/>